<protein>
    <submittedName>
        <fullName evidence="3">Stress response protein YsnF</fullName>
    </submittedName>
</protein>
<name>A0A1X9MES8_9BACI</name>
<evidence type="ECO:0000259" key="2">
    <source>
        <dbReference type="Pfam" id="PF09557"/>
    </source>
</evidence>
<feature type="transmembrane region" description="Helical" evidence="1">
    <location>
        <begin position="6"/>
        <end position="39"/>
    </location>
</feature>
<feature type="domain" description="DUF2382" evidence="2">
    <location>
        <begin position="59"/>
        <end position="154"/>
    </location>
</feature>
<evidence type="ECO:0000313" key="3">
    <source>
        <dbReference type="EMBL" id="ARK31947.1"/>
    </source>
</evidence>
<dbReference type="InterPro" id="IPR019060">
    <property type="entry name" value="DUF2382"/>
</dbReference>
<dbReference type="NCBIfam" id="TIGR02271">
    <property type="entry name" value="YsnF/AvaK domain"/>
    <property type="match status" value="1"/>
</dbReference>
<dbReference type="RefSeq" id="WP_066156530.1">
    <property type="nucleotide sequence ID" value="NZ_CP020814.1"/>
</dbReference>
<dbReference type="PANTHER" id="PTHR38463:SF1">
    <property type="entry name" value="STRESS RESPONSE PROTEIN YSNF"/>
    <property type="match status" value="1"/>
</dbReference>
<evidence type="ECO:0000256" key="1">
    <source>
        <dbReference type="SAM" id="Phobius"/>
    </source>
</evidence>
<sequence>MGTYLIIGAILGSLFGWVLGSVTIGLLLGAVAGGLIGLILTKLRVRKPEDTGNDVAHVQLKEEQLDIHKERVQTGEVKIHKEVVADKKTITVPIKRQELVVELGDEEKYRIPLKEEEIVIKKNPVQVAEVSISKRQINEMEQVTEKVKKETLHVNSSEGDK</sequence>
<keyword evidence="1" id="KW-1133">Transmembrane helix</keyword>
<dbReference type="AlphaFoldDB" id="A0A1X9MES8"/>
<dbReference type="KEGG" id="bkw:BkAM31D_20045"/>
<evidence type="ECO:0000313" key="4">
    <source>
        <dbReference type="Proteomes" id="UP000193006"/>
    </source>
</evidence>
<proteinExistence type="predicted"/>
<gene>
    <name evidence="3" type="primary">ysnF_2</name>
    <name evidence="3" type="ORF">BkAM31D_20045</name>
</gene>
<dbReference type="STRING" id="199441.BkAM31D_20045"/>
<dbReference type="Proteomes" id="UP000193006">
    <property type="component" value="Chromosome"/>
</dbReference>
<keyword evidence="1" id="KW-0812">Transmembrane</keyword>
<dbReference type="EMBL" id="CP020814">
    <property type="protein sequence ID" value="ARK31947.1"/>
    <property type="molecule type" value="Genomic_DNA"/>
</dbReference>
<accession>A0A1X9MES8</accession>
<dbReference type="Pfam" id="PF09557">
    <property type="entry name" value="DUF2382"/>
    <property type="match status" value="1"/>
</dbReference>
<dbReference type="PANTHER" id="PTHR38463">
    <property type="entry name" value="STRESS RESPONSE PROTEIN YSNF"/>
    <property type="match status" value="1"/>
</dbReference>
<organism evidence="3 4">
    <name type="scientific">Halalkalibacter krulwichiae</name>
    <dbReference type="NCBI Taxonomy" id="199441"/>
    <lineage>
        <taxon>Bacteria</taxon>
        <taxon>Bacillati</taxon>
        <taxon>Bacillota</taxon>
        <taxon>Bacilli</taxon>
        <taxon>Bacillales</taxon>
        <taxon>Bacillaceae</taxon>
        <taxon>Halalkalibacter</taxon>
    </lineage>
</organism>
<keyword evidence="4" id="KW-1185">Reference proteome</keyword>
<dbReference type="InterPro" id="IPR052967">
    <property type="entry name" value="Stress_Response_Assoc"/>
</dbReference>
<keyword evidence="1" id="KW-0472">Membrane</keyword>
<reference evidence="3 4" key="1">
    <citation type="submission" date="2017-04" db="EMBL/GenBank/DDBJ databases">
        <title>Bacillus krulwichiae AM31D Genome sequencing and assembly.</title>
        <authorList>
            <person name="Krulwich T.A."/>
            <person name="Anastor L."/>
            <person name="Ehrlich R."/>
            <person name="Ehrlich G.D."/>
            <person name="Janto B."/>
        </authorList>
    </citation>
    <scope>NUCLEOTIDE SEQUENCE [LARGE SCALE GENOMIC DNA]</scope>
    <source>
        <strain evidence="3 4">AM31D</strain>
    </source>
</reference>